<organism evidence="3 4">
    <name type="scientific">Streptomyces griseofuscus</name>
    <dbReference type="NCBI Taxonomy" id="146922"/>
    <lineage>
        <taxon>Bacteria</taxon>
        <taxon>Bacillati</taxon>
        <taxon>Actinomycetota</taxon>
        <taxon>Actinomycetes</taxon>
        <taxon>Kitasatosporales</taxon>
        <taxon>Streptomycetaceae</taxon>
        <taxon>Streptomyces</taxon>
    </lineage>
</organism>
<sequence length="327" mass="33821">MSTRSTHGLPSRPSGKRPVHLFPGQGDFSVTSLARAVRTADVLRDAVGEVFGQLDDIAAEHDLPLLATRLLGSRPPSARELAEAPAGTIQLATYGASLAVHRALSRVYGPPAAVVGVSFGEIAAVAAAGVLTVADGARAALDLTRVLAFCPGGLTVLGCAADHAARLLATAGAADTVVAVVNDDRTVVVSGPSADLVRVEKTAGELGTAAVRLRLPFSSHHPALAPQAEAFATLLRAYPWSRARCPVFSAVAQRSYRPDDDLRLGLADCLVKPAVVPTVLHQLHSCRPDLLLEAGTGDALATAARRVLDPCGGPPVHAPLADPDFPW</sequence>
<dbReference type="GO" id="GO:0005829">
    <property type="term" value="C:cytosol"/>
    <property type="evidence" value="ECO:0007669"/>
    <property type="project" value="TreeGrafter"/>
</dbReference>
<gene>
    <name evidence="3" type="ORF">CQW44_06595</name>
</gene>
<evidence type="ECO:0000259" key="2">
    <source>
        <dbReference type="SMART" id="SM00827"/>
    </source>
</evidence>
<dbReference type="Gene3D" id="3.30.70.250">
    <property type="entry name" value="Malonyl-CoA ACP transacylase, ACP-binding"/>
    <property type="match status" value="1"/>
</dbReference>
<dbReference type="PANTHER" id="PTHR42681">
    <property type="entry name" value="MALONYL-COA-ACYL CARRIER PROTEIN TRANSACYLASE, MITOCHONDRIAL"/>
    <property type="match status" value="1"/>
</dbReference>
<dbReference type="InterPro" id="IPR001227">
    <property type="entry name" value="Ac_transferase_dom_sf"/>
</dbReference>
<feature type="region of interest" description="Disordered" evidence="1">
    <location>
        <begin position="1"/>
        <end position="23"/>
    </location>
</feature>
<dbReference type="SUPFAM" id="SSF52151">
    <property type="entry name" value="FabD/lysophospholipase-like"/>
    <property type="match status" value="1"/>
</dbReference>
<dbReference type="Proteomes" id="UP000276379">
    <property type="component" value="Unassembled WGS sequence"/>
</dbReference>
<comment type="caution">
    <text evidence="3">The sequence shown here is derived from an EMBL/GenBank/DDBJ whole genome shotgun (WGS) entry which is preliminary data.</text>
</comment>
<dbReference type="GO" id="GO:0006633">
    <property type="term" value="P:fatty acid biosynthetic process"/>
    <property type="evidence" value="ECO:0007669"/>
    <property type="project" value="TreeGrafter"/>
</dbReference>
<keyword evidence="3" id="KW-0012">Acyltransferase</keyword>
<dbReference type="AlphaFoldDB" id="A0A3R8QDA4"/>
<accession>A0A3R8QDA4</accession>
<dbReference type="Gene3D" id="3.40.366.10">
    <property type="entry name" value="Malonyl-Coenzyme A Acyl Carrier Protein, domain 2"/>
    <property type="match status" value="1"/>
</dbReference>
<evidence type="ECO:0000313" key="4">
    <source>
        <dbReference type="Proteomes" id="UP000276379"/>
    </source>
</evidence>
<proteinExistence type="predicted"/>
<dbReference type="EMBL" id="PDES01000003">
    <property type="protein sequence ID" value="RRQ87704.1"/>
    <property type="molecule type" value="Genomic_DNA"/>
</dbReference>
<dbReference type="SMART" id="SM00827">
    <property type="entry name" value="PKS_AT"/>
    <property type="match status" value="1"/>
</dbReference>
<dbReference type="SUPFAM" id="SSF55048">
    <property type="entry name" value="Probable ACP-binding domain of malonyl-CoA ACP transacylase"/>
    <property type="match status" value="1"/>
</dbReference>
<dbReference type="Pfam" id="PF00698">
    <property type="entry name" value="Acyl_transf_1"/>
    <property type="match status" value="1"/>
</dbReference>
<reference evidence="3 4" key="1">
    <citation type="submission" date="2017-10" db="EMBL/GenBank/DDBJ databases">
        <title>Draft genome of actinobacteria isolated from guarana (Paullinia cupana (Mart.) Ducke.</title>
        <authorList>
            <person name="Siqueira K.A."/>
            <person name="Liotti R.G."/>
            <person name="Mendes T.A."/>
            <person name="Soares M.A."/>
        </authorList>
    </citation>
    <scope>NUCLEOTIDE SEQUENCE [LARGE SCALE GENOMIC DNA]</scope>
    <source>
        <strain evidence="3 4">199</strain>
    </source>
</reference>
<dbReference type="RefSeq" id="WP_125212896.1">
    <property type="nucleotide sequence ID" value="NZ_PDES01000003.1"/>
</dbReference>
<keyword evidence="4" id="KW-1185">Reference proteome</keyword>
<evidence type="ECO:0000313" key="3">
    <source>
        <dbReference type="EMBL" id="RRQ87704.1"/>
    </source>
</evidence>
<dbReference type="InterPro" id="IPR050858">
    <property type="entry name" value="Mal-CoA-ACP_Trans/PKS_FabD"/>
</dbReference>
<keyword evidence="3" id="KW-0808">Transferase</keyword>
<evidence type="ECO:0000256" key="1">
    <source>
        <dbReference type="SAM" id="MobiDB-lite"/>
    </source>
</evidence>
<dbReference type="InterPro" id="IPR014043">
    <property type="entry name" value="Acyl_transferase_dom"/>
</dbReference>
<name>A0A3R8QDA4_9ACTN</name>
<dbReference type="InterPro" id="IPR016036">
    <property type="entry name" value="Malonyl_transacylase_ACP-bd"/>
</dbReference>
<protein>
    <submittedName>
        <fullName evidence="3">Acyltransferase</fullName>
    </submittedName>
</protein>
<dbReference type="PANTHER" id="PTHR42681:SF6">
    <property type="entry name" value="BLL0263 PROTEIN"/>
    <property type="match status" value="1"/>
</dbReference>
<feature type="domain" description="Malonyl-CoA:ACP transacylase (MAT)" evidence="2">
    <location>
        <begin position="21"/>
        <end position="324"/>
    </location>
</feature>
<dbReference type="GO" id="GO:0004314">
    <property type="term" value="F:[acyl-carrier-protein] S-malonyltransferase activity"/>
    <property type="evidence" value="ECO:0007669"/>
    <property type="project" value="TreeGrafter"/>
</dbReference>
<dbReference type="InterPro" id="IPR016035">
    <property type="entry name" value="Acyl_Trfase/lysoPLipase"/>
</dbReference>